<evidence type="ECO:0000256" key="2">
    <source>
        <dbReference type="ARBA" id="ARBA00022729"/>
    </source>
</evidence>
<dbReference type="InterPro" id="IPR008979">
    <property type="entry name" value="Galactose-bd-like_sf"/>
</dbReference>
<dbReference type="GO" id="GO:0008237">
    <property type="term" value="F:metallopeptidase activity"/>
    <property type="evidence" value="ECO:0007669"/>
    <property type="project" value="InterPro"/>
</dbReference>
<dbReference type="Gene3D" id="2.60.120.260">
    <property type="entry name" value="Galactose-binding domain-like"/>
    <property type="match status" value="2"/>
</dbReference>
<dbReference type="PROSITE" id="PS51829">
    <property type="entry name" value="P_HOMO_B"/>
    <property type="match status" value="2"/>
</dbReference>
<comment type="caution">
    <text evidence="7">The sequence shown here is derived from an EMBL/GenBank/DDBJ whole genome shotgun (WGS) entry which is preliminary data.</text>
</comment>
<evidence type="ECO:0000256" key="4">
    <source>
        <dbReference type="SAM" id="MobiDB-lite"/>
    </source>
</evidence>
<dbReference type="InterPro" id="IPR036116">
    <property type="entry name" value="FN3_sf"/>
</dbReference>
<sequence length="1412" mass="151286">MTNLKLNPFRTSVLVTFLLACFLNFSAAAQENWNSVSLNHLKSNHSDKPLIESREAEYFTIDFQAIYEEILQLKTDYTIELPAENGKFSTFFLVENTTMSTALQTEFPEIVTYNIVSTQNHSTWGKLDLSPKGLHAMYKVPGEETIFIDPAFEGDTEAYIVYTRSKYIANKTADCLVNGGDGEYVPEESKLAIPYNNCELKTYRLAIAATGEYTQFQGGTVPNALSAIITTVNRVNMVYERDFGVTLELIANTTSLIYTSASTDPYSNGNPGAMINQNQTNINDVIGSENYDIGHVFGTNSGGLAGLGVVCGLQKARGVTGSGAPIGDSFDIDYVAHEMGHQFGGSHTFNNSCNGNRNNSTAIEPGSGSTIMAYAGICSPDVQNNSDDYFHGVSMRQIGIEIESHGCAVITSIDNTAPEIESVPTNVFIPISTPFALTAQASDMDESDILTYCWEQTDSQISTQPPSAGSTNGPNFRSFDPDLSPTRYFPRLPSLANSASQIWERLPAVGRNMNFRVTVRDNSPSAGCTQFENTTVTVVADAGPFTVTYPTTSGIAWDAYTLETVTWDVANTDQLPIDCQIVDIYLSVDGGTSYPVLLAENVANSGSAEVSVPNSATSTARVMVMNDAGTFFDISNSNFTINAITEGFYLTSDTSSQIVCIGDNVVFNITAEAVGNFDDPVTLSLQNDPIGITTTFGTTTLLPGQSTTLTLSNTSGVESGVVNLVVLGTSMGTQVGLPLQVGFNAVDASIPELNSPENNAEFVSTDVEFSWSSSSSPNLVFQFQLALDAGFTDIVNDIENLSESVLFLAGLEAETTYYWRVRKSTPCGVSDYSNVFSFSTHSCFGFESNDVPQAIPATAGVIASDLEVESSGIITDVNITNIAGTHFRVSDLVFKLKSPQGTEVTLVSNVCGSDTDFNFGFDDAAFSEDVDCPPTSGQSYLPEQALSDFNGEDSQGIWQLKVFDQVNGAGGSLTNWSIELCFAEGGSYLLTTNETFLNVCENNETAFGVTALPVFEFSDLIELSVSNLPNGVSATFNPETISPGQSSTVTLTASGASSVGAYDIVVNGLSGNIASNLDMNLNINEETPAAAELLLPQNLNSEVATSVTFVWEQSISPAAVYALDIAFDAAFSDMLESFEGLTNVNYFYQDLPPVETLFWRVRTDNECGEATSAVYSFSTLPCLINLAIDLPVSISALPTVYSSEIEVPLSGNVETVRVSGLSGAHFRVSDLSARLISPAGTVVDLFANVCGSDQDFNLSFSDDGLAEIDCPPTSGLAYAPLESLSAFADEEASGIWTLELEDSELSGGGSFEAWSLEICFDENVFVGVDNADQYNLSIFPNPASDNVKIGLGSASGIDLISLYDVSGRELKAIPVANAEWLEIDLSKYASGIYFIRATGDKGSSSFKLIKEN</sequence>
<dbReference type="SUPFAM" id="SSF49785">
    <property type="entry name" value="Galactose-binding domain-like"/>
    <property type="match status" value="2"/>
</dbReference>
<dbReference type="Pfam" id="PF01483">
    <property type="entry name" value="P_proprotein"/>
    <property type="match status" value="2"/>
</dbReference>
<keyword evidence="2 5" id="KW-0732">Signal</keyword>
<dbReference type="GO" id="GO:0006508">
    <property type="term" value="P:proteolysis"/>
    <property type="evidence" value="ECO:0007669"/>
    <property type="project" value="UniProtKB-KW"/>
</dbReference>
<evidence type="ECO:0000256" key="1">
    <source>
        <dbReference type="ARBA" id="ARBA00022670"/>
    </source>
</evidence>
<evidence type="ECO:0000256" key="3">
    <source>
        <dbReference type="ARBA" id="ARBA00022801"/>
    </source>
</evidence>
<dbReference type="Pfam" id="PF18962">
    <property type="entry name" value="Por_Secre_tail"/>
    <property type="match status" value="1"/>
</dbReference>
<feature type="domain" description="P/Homo B" evidence="6">
    <location>
        <begin position="1163"/>
        <end position="1325"/>
    </location>
</feature>
<dbReference type="InterPro" id="IPR013783">
    <property type="entry name" value="Ig-like_fold"/>
</dbReference>
<feature type="region of interest" description="Disordered" evidence="4">
    <location>
        <begin position="460"/>
        <end position="479"/>
    </location>
</feature>
<evidence type="ECO:0000313" key="8">
    <source>
        <dbReference type="Proteomes" id="UP000486602"/>
    </source>
</evidence>
<dbReference type="PROSITE" id="PS51257">
    <property type="entry name" value="PROKAR_LIPOPROTEIN"/>
    <property type="match status" value="1"/>
</dbReference>
<dbReference type="InterPro" id="IPR026444">
    <property type="entry name" value="Secre_tail"/>
</dbReference>
<dbReference type="RefSeq" id="WP_163286028.1">
    <property type="nucleotide sequence ID" value="NZ_JAAGVY010000030.1"/>
</dbReference>
<evidence type="ECO:0000259" key="6">
    <source>
        <dbReference type="PROSITE" id="PS51829"/>
    </source>
</evidence>
<evidence type="ECO:0000256" key="5">
    <source>
        <dbReference type="SAM" id="SignalP"/>
    </source>
</evidence>
<keyword evidence="1" id="KW-0645">Protease</keyword>
<dbReference type="NCBIfam" id="TIGR04183">
    <property type="entry name" value="Por_Secre_tail"/>
    <property type="match status" value="1"/>
</dbReference>
<dbReference type="InterPro" id="IPR024079">
    <property type="entry name" value="MetalloPept_cat_dom_sf"/>
</dbReference>
<name>A0A7K3WSG4_9FLAO</name>
<accession>A0A7K3WSG4</accession>
<feature type="compositionally biased region" description="Polar residues" evidence="4">
    <location>
        <begin position="460"/>
        <end position="475"/>
    </location>
</feature>
<dbReference type="Gene3D" id="3.40.390.10">
    <property type="entry name" value="Collagenase (Catalytic Domain)"/>
    <property type="match status" value="1"/>
</dbReference>
<dbReference type="GO" id="GO:0004252">
    <property type="term" value="F:serine-type endopeptidase activity"/>
    <property type="evidence" value="ECO:0007669"/>
    <property type="project" value="InterPro"/>
</dbReference>
<dbReference type="EMBL" id="JAAGVY010000030">
    <property type="protein sequence ID" value="NEN24633.1"/>
    <property type="molecule type" value="Genomic_DNA"/>
</dbReference>
<dbReference type="Proteomes" id="UP000486602">
    <property type="component" value="Unassembled WGS sequence"/>
</dbReference>
<organism evidence="7 8">
    <name type="scientific">Cryomorpha ignava</name>
    <dbReference type="NCBI Taxonomy" id="101383"/>
    <lineage>
        <taxon>Bacteria</taxon>
        <taxon>Pseudomonadati</taxon>
        <taxon>Bacteroidota</taxon>
        <taxon>Flavobacteriia</taxon>
        <taxon>Flavobacteriales</taxon>
        <taxon>Cryomorphaceae</taxon>
        <taxon>Cryomorpha</taxon>
    </lineage>
</organism>
<dbReference type="Gene3D" id="2.60.40.10">
    <property type="entry name" value="Immunoglobulins"/>
    <property type="match status" value="2"/>
</dbReference>
<feature type="domain" description="P/Homo B" evidence="6">
    <location>
        <begin position="836"/>
        <end position="987"/>
    </location>
</feature>
<keyword evidence="3" id="KW-0378">Hydrolase</keyword>
<evidence type="ECO:0000313" key="7">
    <source>
        <dbReference type="EMBL" id="NEN24633.1"/>
    </source>
</evidence>
<feature type="chain" id="PRO_5029808539" evidence="5">
    <location>
        <begin position="30"/>
        <end position="1412"/>
    </location>
</feature>
<proteinExistence type="predicted"/>
<gene>
    <name evidence="7" type="ORF">G3O08_14090</name>
</gene>
<keyword evidence="8" id="KW-1185">Reference proteome</keyword>
<dbReference type="SUPFAM" id="SSF55486">
    <property type="entry name" value="Metalloproteases ('zincins'), catalytic domain"/>
    <property type="match status" value="1"/>
</dbReference>
<dbReference type="Pfam" id="PF13583">
    <property type="entry name" value="Reprolysin_4"/>
    <property type="match status" value="1"/>
</dbReference>
<reference evidence="7 8" key="1">
    <citation type="submission" date="2020-02" db="EMBL/GenBank/DDBJ databases">
        <title>Out from the shadows clarifying the taxonomy of the family Cryomorphaceae and related taxa by utilizing the GTDB taxonomic framework.</title>
        <authorList>
            <person name="Bowman J.P."/>
        </authorList>
    </citation>
    <scope>NUCLEOTIDE SEQUENCE [LARGE SCALE GENOMIC DNA]</scope>
    <source>
        <strain evidence="7 8">QSSC 1-22</strain>
    </source>
</reference>
<feature type="signal peptide" evidence="5">
    <location>
        <begin position="1"/>
        <end position="29"/>
    </location>
</feature>
<dbReference type="InterPro" id="IPR002884">
    <property type="entry name" value="P_dom"/>
</dbReference>
<protein>
    <submittedName>
        <fullName evidence="7">T9SS type A sorting domain-containing protein</fullName>
    </submittedName>
</protein>
<dbReference type="SUPFAM" id="SSF49265">
    <property type="entry name" value="Fibronectin type III"/>
    <property type="match status" value="1"/>
</dbReference>